<reference evidence="2" key="1">
    <citation type="journal article" date="2022" name="Int. J. Syst. Evol. Microbiol.">
        <title>Anaeromyxobacter oryzae sp. nov., Anaeromyxobacter diazotrophicus sp. nov. and Anaeromyxobacter paludicola sp. nov., isolated from paddy soils.</title>
        <authorList>
            <person name="Itoh H."/>
            <person name="Xu Z."/>
            <person name="Mise K."/>
            <person name="Masuda Y."/>
            <person name="Ushijima N."/>
            <person name="Hayakawa C."/>
            <person name="Shiratori Y."/>
            <person name="Senoo K."/>
        </authorList>
    </citation>
    <scope>NUCLEOTIDE SEQUENCE [LARGE SCALE GENOMIC DNA]</scope>
    <source>
        <strain evidence="2">Red232</strain>
    </source>
</reference>
<accession>A0ABN6MXV8</accession>
<dbReference type="EMBL" id="AP025591">
    <property type="protein sequence ID" value="BDG04393.1"/>
    <property type="molecule type" value="Genomic_DNA"/>
</dbReference>
<evidence type="ECO:0000313" key="2">
    <source>
        <dbReference type="Proteomes" id="UP001162891"/>
    </source>
</evidence>
<organism evidence="1 2">
    <name type="scientific">Anaeromyxobacter oryzae</name>
    <dbReference type="NCBI Taxonomy" id="2918170"/>
    <lineage>
        <taxon>Bacteria</taxon>
        <taxon>Pseudomonadati</taxon>
        <taxon>Myxococcota</taxon>
        <taxon>Myxococcia</taxon>
        <taxon>Myxococcales</taxon>
        <taxon>Cystobacterineae</taxon>
        <taxon>Anaeromyxobacteraceae</taxon>
        <taxon>Anaeromyxobacter</taxon>
    </lineage>
</organism>
<sequence length="91" mass="9885">MVWGDLMMDQRLESAVRRLCRDGAALAADGERAMALESYLEAWQLLPEPKDAPIAADVRAGIRGLVRGTAALERAAAVILREDAPRDLARA</sequence>
<keyword evidence="2" id="KW-1185">Reference proteome</keyword>
<dbReference type="Proteomes" id="UP001162891">
    <property type="component" value="Chromosome"/>
</dbReference>
<proteinExistence type="predicted"/>
<gene>
    <name evidence="1" type="ORF">AMOR_33890</name>
</gene>
<protein>
    <submittedName>
        <fullName evidence="1">Uncharacterized protein</fullName>
    </submittedName>
</protein>
<name>A0ABN6MXV8_9BACT</name>
<evidence type="ECO:0000313" key="1">
    <source>
        <dbReference type="EMBL" id="BDG04393.1"/>
    </source>
</evidence>